<sequence>MAKHTARTPATPRVLTDPLRNRGVGFTQADRDELGLTGRLPSAVLTLEQQAQRAYQQLQAQDGDLAKNVYLEQLHDRNETLYYKVLTDHLVELLPVVYDPTVGEAIEKYSHEYRRPRGVFLSIDRPEDIEKAFATLQLGPEDVDLIVCSDAEQILGIGDWGVGGIQIAVGKLAVYSAAAGIDPARVIPVSLDVGTDREALLKDPLYLGNRHPRVRGADYDAFIETYLRTASAMFPRALLHFEDFGPSNARRILETYGGYRIFNDDMQGTGAITLAAALSAIKVSDVPMREQKVVVFGAGTAGVGIADQLRDAMVRDGAGRRQATAQVWLIDKPGLLTRGTSDLRDFQQSYARDPSEVADWRKDDGGISLLETVKQVKPTILLGTSTVHGAFTREVVEAMAEGTERPIILPLSNPTSRIEAMPADVIAWSKGKALVAAGIPVPPVEHDGVTYEIAQANNALLYPGLGLGTIVSGASRVTDGMLLAAARAVADQVDVSAPGASLLPPVENLRKSSAMTAAAVVETAVSEGVATSEPADPGQAVRQAMWEPVYGDGATA</sequence>
<dbReference type="PRINTS" id="PR00072">
    <property type="entry name" value="MALOXRDTASE"/>
</dbReference>
<evidence type="ECO:0000259" key="7">
    <source>
        <dbReference type="SMART" id="SM00919"/>
    </source>
</evidence>
<dbReference type="PANTHER" id="PTHR23406">
    <property type="entry name" value="MALIC ENZYME-RELATED"/>
    <property type="match status" value="1"/>
</dbReference>
<organism evidence="9 10">
    <name type="scientific">Streptomyces luomodiensis</name>
    <dbReference type="NCBI Taxonomy" id="3026192"/>
    <lineage>
        <taxon>Bacteria</taxon>
        <taxon>Bacillati</taxon>
        <taxon>Actinomycetota</taxon>
        <taxon>Actinomycetes</taxon>
        <taxon>Kitasatosporales</taxon>
        <taxon>Streptomycetaceae</taxon>
        <taxon>Streptomyces</taxon>
    </lineage>
</organism>
<dbReference type="SMART" id="SM00919">
    <property type="entry name" value="Malic_M"/>
    <property type="match status" value="1"/>
</dbReference>
<dbReference type="SUPFAM" id="SSF53223">
    <property type="entry name" value="Aminoacid dehydrogenase-like, N-terminal domain"/>
    <property type="match status" value="1"/>
</dbReference>
<dbReference type="PIRSF" id="PIRSF000106">
    <property type="entry name" value="ME"/>
    <property type="match status" value="1"/>
</dbReference>
<evidence type="ECO:0000256" key="4">
    <source>
        <dbReference type="ARBA" id="ARBA00023027"/>
    </source>
</evidence>
<gene>
    <name evidence="9" type="ORF">PS467_41480</name>
</gene>
<evidence type="ECO:0000313" key="10">
    <source>
        <dbReference type="Proteomes" id="UP001305606"/>
    </source>
</evidence>
<dbReference type="InterPro" id="IPR015884">
    <property type="entry name" value="Malic_enzyme_CS"/>
</dbReference>
<dbReference type="CDD" id="cd05312">
    <property type="entry name" value="NAD_bind_1_malic_enz"/>
    <property type="match status" value="1"/>
</dbReference>
<evidence type="ECO:0000256" key="3">
    <source>
        <dbReference type="ARBA" id="ARBA00022723"/>
    </source>
</evidence>
<dbReference type="SMART" id="SM01274">
    <property type="entry name" value="malic"/>
    <property type="match status" value="1"/>
</dbReference>
<dbReference type="Pfam" id="PF00390">
    <property type="entry name" value="malic"/>
    <property type="match status" value="1"/>
</dbReference>
<dbReference type="InterPro" id="IPR001891">
    <property type="entry name" value="Malic_OxRdtase"/>
</dbReference>
<dbReference type="InterPro" id="IPR012301">
    <property type="entry name" value="Malic_N_dom"/>
</dbReference>
<dbReference type="NCBIfam" id="NF010052">
    <property type="entry name" value="PRK13529.1"/>
    <property type="match status" value="1"/>
</dbReference>
<evidence type="ECO:0000256" key="1">
    <source>
        <dbReference type="ARBA" id="ARBA00001936"/>
    </source>
</evidence>
<feature type="domain" description="Malic enzyme N-terminal" evidence="8">
    <location>
        <begin position="75"/>
        <end position="257"/>
    </location>
</feature>
<dbReference type="EMBL" id="CP117522">
    <property type="protein sequence ID" value="WNF01343.1"/>
    <property type="molecule type" value="Genomic_DNA"/>
</dbReference>
<dbReference type="Pfam" id="PF03949">
    <property type="entry name" value="Malic_M"/>
    <property type="match status" value="1"/>
</dbReference>
<comment type="cofactor">
    <cofactor evidence="1">
        <name>Mn(2+)</name>
        <dbReference type="ChEBI" id="CHEBI:29035"/>
    </cofactor>
</comment>
<proteinExistence type="inferred from homology"/>
<evidence type="ECO:0000256" key="5">
    <source>
        <dbReference type="RuleBase" id="RU003427"/>
    </source>
</evidence>
<dbReference type="PANTHER" id="PTHR23406:SF34">
    <property type="entry name" value="NAD-DEPENDENT MALIC ENZYME, MITOCHONDRIAL"/>
    <property type="match status" value="1"/>
</dbReference>
<dbReference type="InterPro" id="IPR037062">
    <property type="entry name" value="Malic_N_dom_sf"/>
</dbReference>
<dbReference type="Gene3D" id="3.40.50.10380">
    <property type="entry name" value="Malic enzyme, N-terminal domain"/>
    <property type="match status" value="1"/>
</dbReference>
<evidence type="ECO:0000259" key="8">
    <source>
        <dbReference type="SMART" id="SM01274"/>
    </source>
</evidence>
<dbReference type="InterPro" id="IPR046346">
    <property type="entry name" value="Aminoacid_DH-like_N_sf"/>
</dbReference>
<accession>A0ABY9V8Y4</accession>
<evidence type="ECO:0000313" key="9">
    <source>
        <dbReference type="EMBL" id="WNF01343.1"/>
    </source>
</evidence>
<dbReference type="Proteomes" id="UP001305606">
    <property type="component" value="Chromosome"/>
</dbReference>
<comment type="similarity">
    <text evidence="2 5">Belongs to the malic enzymes family.</text>
</comment>
<dbReference type="PROSITE" id="PS00331">
    <property type="entry name" value="MALIC_ENZYMES"/>
    <property type="match status" value="1"/>
</dbReference>
<feature type="region of interest" description="Disordered" evidence="6">
    <location>
        <begin position="1"/>
        <end position="20"/>
    </location>
</feature>
<protein>
    <submittedName>
        <fullName evidence="9">NAD-dependent malic enzyme</fullName>
    </submittedName>
</protein>
<keyword evidence="10" id="KW-1185">Reference proteome</keyword>
<dbReference type="SUPFAM" id="SSF51735">
    <property type="entry name" value="NAD(P)-binding Rossmann-fold domains"/>
    <property type="match status" value="1"/>
</dbReference>
<feature type="domain" description="Malic enzyme NAD-binding" evidence="7">
    <location>
        <begin position="266"/>
        <end position="525"/>
    </location>
</feature>
<keyword evidence="4" id="KW-0520">NAD</keyword>
<evidence type="ECO:0000256" key="6">
    <source>
        <dbReference type="SAM" id="MobiDB-lite"/>
    </source>
</evidence>
<dbReference type="InterPro" id="IPR012302">
    <property type="entry name" value="Malic_NAD-bd"/>
</dbReference>
<evidence type="ECO:0000256" key="2">
    <source>
        <dbReference type="ARBA" id="ARBA00008785"/>
    </source>
</evidence>
<dbReference type="InterPro" id="IPR036291">
    <property type="entry name" value="NAD(P)-bd_dom_sf"/>
</dbReference>
<dbReference type="Gene3D" id="3.40.50.720">
    <property type="entry name" value="NAD(P)-binding Rossmann-like Domain"/>
    <property type="match status" value="1"/>
</dbReference>
<keyword evidence="3 5" id="KW-0479">Metal-binding</keyword>
<reference evidence="9 10" key="1">
    <citation type="submission" date="2023-02" db="EMBL/GenBank/DDBJ databases">
        <title>Streptomyces sp. SCA4-21 with antifungal activity against Fusarium oxysporum f. sp. cubense, Streptomyces sp. SCA2-17 with antifungal activity against Fusarium oxysporum f. sp. cubense.</title>
        <authorList>
            <person name="Qi D."/>
        </authorList>
    </citation>
    <scope>NUCLEOTIDE SEQUENCE [LARGE SCALE GENOMIC DNA]</scope>
    <source>
        <strain evidence="9 10">SCA4-21</strain>
    </source>
</reference>
<name>A0ABY9V8Y4_9ACTN</name>